<dbReference type="InterPro" id="IPR036895">
    <property type="entry name" value="Uracil-DNA_glycosylase-like_sf"/>
</dbReference>
<evidence type="ECO:0000256" key="3">
    <source>
        <dbReference type="ARBA" id="ARBA00023204"/>
    </source>
</evidence>
<evidence type="ECO:0000313" key="5">
    <source>
        <dbReference type="EMBL" id="PRT53754.1"/>
    </source>
</evidence>
<dbReference type="CDD" id="cd10028">
    <property type="entry name" value="UDG-F2_TDG_MUG"/>
    <property type="match status" value="1"/>
</dbReference>
<dbReference type="PANTHER" id="PTHR12159:SF9">
    <property type="entry name" value="G_T MISMATCH-SPECIFIC THYMINE DNA GLYCOSYLASE"/>
    <property type="match status" value="1"/>
</dbReference>
<organism evidence="5 6">
    <name type="scientific">Wickerhamiella sorbophila</name>
    <dbReference type="NCBI Taxonomy" id="45607"/>
    <lineage>
        <taxon>Eukaryota</taxon>
        <taxon>Fungi</taxon>
        <taxon>Dikarya</taxon>
        <taxon>Ascomycota</taxon>
        <taxon>Saccharomycotina</taxon>
        <taxon>Dipodascomycetes</taxon>
        <taxon>Dipodascales</taxon>
        <taxon>Trichomonascaceae</taxon>
        <taxon>Wickerhamiella</taxon>
    </lineage>
</organism>
<proteinExistence type="predicted"/>
<dbReference type="GeneID" id="36515123"/>
<evidence type="ECO:0000313" key="6">
    <source>
        <dbReference type="Proteomes" id="UP000238350"/>
    </source>
</evidence>
<dbReference type="GO" id="GO:0004844">
    <property type="term" value="F:uracil DNA N-glycosylase activity"/>
    <property type="evidence" value="ECO:0007669"/>
    <property type="project" value="TreeGrafter"/>
</dbReference>
<keyword evidence="1" id="KW-0227">DNA damage</keyword>
<name>A0A2T0FFK3_9ASCO</name>
<dbReference type="STRING" id="45607.A0A2T0FFK3"/>
<reference evidence="5 6" key="1">
    <citation type="submission" date="2017-04" db="EMBL/GenBank/DDBJ databases">
        <title>Genome sequencing of [Candida] sorbophila.</title>
        <authorList>
            <person name="Ahn J.O."/>
        </authorList>
    </citation>
    <scope>NUCLEOTIDE SEQUENCE [LARGE SCALE GENOMIC DNA]</scope>
    <source>
        <strain evidence="5 6">DS02</strain>
    </source>
</reference>
<accession>A0A2T0FFK3</accession>
<dbReference type="AlphaFoldDB" id="A0A2T0FFK3"/>
<sequence length="360" mass="39581">MAAATAVVWAARRVWGQRNSAQVLSWIGRAGNICRRGHLRSVEQFVCSGIQPGQGPRLGQLHGLIEKVPCILGGVDFLGNALPVVAHTLLVLFPGHVLQPHLRRRPVEPDPTVQALELGHARSFQLTQPQGVKPDLKKFAYAPAKAAKAAEVKGTGPPPVLSARPATHDAALPLLLEPDLLLVFVGFNPGLESARLGHYYAHRSNRFWKFIYQSGLVSRPVVCTDDRRLQKEYRYGFTDLVGRSTKGINELSKTERAHGASILEFRISEYQPRYVCFVGKGIFETVAKAKGWSLRAFSYGVQPQTFGGSNLFVVPSTSGLVSMPAARMLEYWTTLSQLVAREREEHAKSSGLVTESDEHS</sequence>
<dbReference type="EMBL" id="NDIQ01000001">
    <property type="protein sequence ID" value="PRT53754.1"/>
    <property type="molecule type" value="Genomic_DNA"/>
</dbReference>
<keyword evidence="3" id="KW-0234">DNA repair</keyword>
<comment type="caution">
    <text evidence="5">The sequence shown here is derived from an EMBL/GenBank/DDBJ whole genome shotgun (WGS) entry which is preliminary data.</text>
</comment>
<dbReference type="SUPFAM" id="SSF52141">
    <property type="entry name" value="Uracil-DNA glycosylase-like"/>
    <property type="match status" value="1"/>
</dbReference>
<dbReference type="PANTHER" id="PTHR12159">
    <property type="entry name" value="G/T AND G/U MISMATCH-SPECIFIC DNA GLYCOSYLASE"/>
    <property type="match status" value="1"/>
</dbReference>
<evidence type="ECO:0000259" key="4">
    <source>
        <dbReference type="Pfam" id="PF03167"/>
    </source>
</evidence>
<gene>
    <name evidence="5" type="ORF">B9G98_01374</name>
</gene>
<protein>
    <submittedName>
        <fullName evidence="5">G/U mismatch-specific DNA glycosylase</fullName>
    </submittedName>
</protein>
<dbReference type="InterPro" id="IPR005122">
    <property type="entry name" value="Uracil-DNA_glycosylase-like"/>
</dbReference>
<evidence type="ECO:0000256" key="2">
    <source>
        <dbReference type="ARBA" id="ARBA00022801"/>
    </source>
</evidence>
<dbReference type="OrthoDB" id="565731at2759"/>
<feature type="domain" description="Uracil-DNA glycosylase-like" evidence="4">
    <location>
        <begin position="177"/>
        <end position="333"/>
    </location>
</feature>
<evidence type="ECO:0000256" key="1">
    <source>
        <dbReference type="ARBA" id="ARBA00022763"/>
    </source>
</evidence>
<dbReference type="Gene3D" id="3.40.470.10">
    <property type="entry name" value="Uracil-DNA glycosylase-like domain"/>
    <property type="match status" value="1"/>
</dbReference>
<keyword evidence="6" id="KW-1185">Reference proteome</keyword>
<dbReference type="RefSeq" id="XP_024663700.1">
    <property type="nucleotide sequence ID" value="XM_024807932.1"/>
</dbReference>
<dbReference type="GO" id="GO:0008263">
    <property type="term" value="F:pyrimidine-specific mismatch base pair DNA N-glycosylase activity"/>
    <property type="evidence" value="ECO:0007669"/>
    <property type="project" value="TreeGrafter"/>
</dbReference>
<keyword evidence="2" id="KW-0378">Hydrolase</keyword>
<dbReference type="GO" id="GO:0006285">
    <property type="term" value="P:base-excision repair, AP site formation"/>
    <property type="evidence" value="ECO:0007669"/>
    <property type="project" value="InterPro"/>
</dbReference>
<dbReference type="Pfam" id="PF03167">
    <property type="entry name" value="UDG"/>
    <property type="match status" value="1"/>
</dbReference>
<dbReference type="Proteomes" id="UP000238350">
    <property type="component" value="Unassembled WGS sequence"/>
</dbReference>
<dbReference type="InterPro" id="IPR015637">
    <property type="entry name" value="MUG/TDG"/>
</dbReference>